<dbReference type="EMBL" id="BQKI01000007">
    <property type="protein sequence ID" value="GJM98725.1"/>
    <property type="molecule type" value="Genomic_DNA"/>
</dbReference>
<comment type="similarity">
    <text evidence="4">Belongs to the RBR family. Ariadne subfamily.</text>
</comment>
<name>A0AAV5CL00_ELECO</name>
<gene>
    <name evidence="16" type="primary">ga15757</name>
    <name evidence="16" type="ORF">PR202_ga15757</name>
</gene>
<dbReference type="InterPro" id="IPR001841">
    <property type="entry name" value="Znf_RING"/>
</dbReference>
<evidence type="ECO:0000256" key="8">
    <source>
        <dbReference type="ARBA" id="ARBA00022737"/>
    </source>
</evidence>
<dbReference type="GO" id="GO:0061630">
    <property type="term" value="F:ubiquitin protein ligase activity"/>
    <property type="evidence" value="ECO:0007669"/>
    <property type="project" value="UniProtKB-EC"/>
</dbReference>
<dbReference type="InterPro" id="IPR031127">
    <property type="entry name" value="E3_UB_ligase_RBR"/>
</dbReference>
<dbReference type="EC" id="2.3.2.31" evidence="5"/>
<evidence type="ECO:0000256" key="10">
    <source>
        <dbReference type="ARBA" id="ARBA00022786"/>
    </source>
</evidence>
<dbReference type="InterPro" id="IPR013083">
    <property type="entry name" value="Znf_RING/FYVE/PHD"/>
</dbReference>
<evidence type="ECO:0000256" key="13">
    <source>
        <dbReference type="SAM" id="MobiDB-lite"/>
    </source>
</evidence>
<keyword evidence="8" id="KW-0677">Repeat</keyword>
<evidence type="ECO:0000256" key="5">
    <source>
        <dbReference type="ARBA" id="ARBA00012251"/>
    </source>
</evidence>
<keyword evidence="9 12" id="KW-0863">Zinc-finger</keyword>
<evidence type="ECO:0000256" key="3">
    <source>
        <dbReference type="ARBA" id="ARBA00003976"/>
    </source>
</evidence>
<evidence type="ECO:0000256" key="9">
    <source>
        <dbReference type="ARBA" id="ARBA00022771"/>
    </source>
</evidence>
<comment type="function">
    <text evidence="3">Might act as an E3 ubiquitin-protein ligase, or as part of E3 complex, which accepts ubiquitin from specific E2 ubiquitin-conjugating enzymes and then transfers it to substrates.</text>
</comment>
<keyword evidence="7" id="KW-0479">Metal-binding</keyword>
<dbReference type="GO" id="GO:0016567">
    <property type="term" value="P:protein ubiquitination"/>
    <property type="evidence" value="ECO:0007669"/>
    <property type="project" value="InterPro"/>
</dbReference>
<dbReference type="Proteomes" id="UP001054889">
    <property type="component" value="Unassembled WGS sequence"/>
</dbReference>
<dbReference type="Gene3D" id="1.20.120.1750">
    <property type="match status" value="1"/>
</dbReference>
<sequence>MEEEEAHDFVMGQKHQLDEEAINIVEERTYGNNEIVSTENKESMACDTVAAAKVVDPARKDSCIQANVVGAYFVDDDQNVVKDGSSTVQDAPRQEDVVAAEEDVDVKWTRFFFHPAASADVVWGGTPQDASRQDEAAPVEEDDGADRVYIFDHAAATENDEEIAQALYMEELRQMEDRQIYRYRFEEPHPANVFAGFDVPAAHQFEAMPHVSNGGAATQQANANNHHPIDDAETITIHLEPVNKDVVISARQEVLAGASSTPAVLAGVEEVDQDDGWYDSIVHDAQRMEEMDDPKLYDNGVPFQPQLQRSKLPTREEYSPTNNVAAAEGDLCREFSLENFTKKWGLDPSELDPDEPGPSTKRQMRVPPLADQDVESFNCGICMETLPILDLFHGMQCDHKFCVECMATYIEGRVHAGEVPIPCPDPECKQDDYDSNLHPEECKKSIDFAAFGNWGNRLTERAIPANRRAYCPNRQCGVMVETTGGKTPVLAFCPACGHAMCANCGFDWKDDDDYKHDCDEGPGAALVKQLAAERQWKQCPKCRMLVERTGGCSVMRCRYART</sequence>
<evidence type="ECO:0000313" key="17">
    <source>
        <dbReference type="Proteomes" id="UP001054889"/>
    </source>
</evidence>
<dbReference type="Pfam" id="PF01485">
    <property type="entry name" value="IBR"/>
    <property type="match status" value="1"/>
</dbReference>
<dbReference type="PROSITE" id="PS50089">
    <property type="entry name" value="ZF_RING_2"/>
    <property type="match status" value="1"/>
</dbReference>
<feature type="region of interest" description="Disordered" evidence="13">
    <location>
        <begin position="344"/>
        <end position="365"/>
    </location>
</feature>
<dbReference type="SMART" id="SM00647">
    <property type="entry name" value="IBR"/>
    <property type="match status" value="1"/>
</dbReference>
<keyword evidence="11" id="KW-0862">Zinc</keyword>
<organism evidence="16 17">
    <name type="scientific">Eleusine coracana subsp. coracana</name>
    <dbReference type="NCBI Taxonomy" id="191504"/>
    <lineage>
        <taxon>Eukaryota</taxon>
        <taxon>Viridiplantae</taxon>
        <taxon>Streptophyta</taxon>
        <taxon>Embryophyta</taxon>
        <taxon>Tracheophyta</taxon>
        <taxon>Spermatophyta</taxon>
        <taxon>Magnoliopsida</taxon>
        <taxon>Liliopsida</taxon>
        <taxon>Poales</taxon>
        <taxon>Poaceae</taxon>
        <taxon>PACMAD clade</taxon>
        <taxon>Chloridoideae</taxon>
        <taxon>Cynodonteae</taxon>
        <taxon>Eleusininae</taxon>
        <taxon>Eleusine</taxon>
    </lineage>
</organism>
<evidence type="ECO:0000256" key="11">
    <source>
        <dbReference type="ARBA" id="ARBA00022833"/>
    </source>
</evidence>
<dbReference type="InterPro" id="IPR002867">
    <property type="entry name" value="IBR_dom"/>
</dbReference>
<dbReference type="SUPFAM" id="SSF57850">
    <property type="entry name" value="RING/U-box"/>
    <property type="match status" value="3"/>
</dbReference>
<dbReference type="InterPro" id="IPR044066">
    <property type="entry name" value="TRIAD_supradom"/>
</dbReference>
<feature type="domain" description="RING-type" evidence="14">
    <location>
        <begin position="379"/>
        <end position="424"/>
    </location>
</feature>
<evidence type="ECO:0000256" key="1">
    <source>
        <dbReference type="ARBA" id="ARBA00001798"/>
    </source>
</evidence>
<keyword evidence="17" id="KW-1185">Reference proteome</keyword>
<comment type="caution">
    <text evidence="16">The sequence shown here is derived from an EMBL/GenBank/DDBJ whole genome shotgun (WGS) entry which is preliminary data.</text>
</comment>
<dbReference type="PROSITE" id="PS00518">
    <property type="entry name" value="ZF_RING_1"/>
    <property type="match status" value="1"/>
</dbReference>
<evidence type="ECO:0000259" key="14">
    <source>
        <dbReference type="PROSITE" id="PS50089"/>
    </source>
</evidence>
<evidence type="ECO:0000256" key="6">
    <source>
        <dbReference type="ARBA" id="ARBA00022679"/>
    </source>
</evidence>
<evidence type="ECO:0000256" key="4">
    <source>
        <dbReference type="ARBA" id="ARBA00005884"/>
    </source>
</evidence>
<dbReference type="InterPro" id="IPR017907">
    <property type="entry name" value="Znf_RING_CS"/>
</dbReference>
<proteinExistence type="inferred from homology"/>
<keyword evidence="6" id="KW-0808">Transferase</keyword>
<keyword evidence="10" id="KW-0833">Ubl conjugation pathway</keyword>
<evidence type="ECO:0000259" key="15">
    <source>
        <dbReference type="PROSITE" id="PS51873"/>
    </source>
</evidence>
<dbReference type="PROSITE" id="PS51873">
    <property type="entry name" value="TRIAD"/>
    <property type="match status" value="1"/>
</dbReference>
<dbReference type="Gene3D" id="3.30.40.10">
    <property type="entry name" value="Zinc/RING finger domain, C3HC4 (zinc finger)"/>
    <property type="match status" value="1"/>
</dbReference>
<feature type="region of interest" description="Disordered" evidence="13">
    <location>
        <begin position="302"/>
        <end position="323"/>
    </location>
</feature>
<evidence type="ECO:0000256" key="2">
    <source>
        <dbReference type="ARBA" id="ARBA00001947"/>
    </source>
</evidence>
<comment type="cofactor">
    <cofactor evidence="2">
        <name>Zn(2+)</name>
        <dbReference type="ChEBI" id="CHEBI:29105"/>
    </cofactor>
</comment>
<evidence type="ECO:0000256" key="12">
    <source>
        <dbReference type="PROSITE-ProRule" id="PRU00175"/>
    </source>
</evidence>
<evidence type="ECO:0000256" key="7">
    <source>
        <dbReference type="ARBA" id="ARBA00022723"/>
    </source>
</evidence>
<dbReference type="PANTHER" id="PTHR11685">
    <property type="entry name" value="RBR FAMILY RING FINGER AND IBR DOMAIN-CONTAINING"/>
    <property type="match status" value="1"/>
</dbReference>
<dbReference type="FunFam" id="3.30.40.10:FF:000230">
    <property type="entry name" value="RBR-type E3 ubiquitin transferase"/>
    <property type="match status" value="1"/>
</dbReference>
<accession>A0AAV5CL00</accession>
<dbReference type="AlphaFoldDB" id="A0AAV5CL00"/>
<feature type="domain" description="RING-type" evidence="15">
    <location>
        <begin position="375"/>
        <end position="562"/>
    </location>
</feature>
<dbReference type="GO" id="GO:0008270">
    <property type="term" value="F:zinc ion binding"/>
    <property type="evidence" value="ECO:0007669"/>
    <property type="project" value="UniProtKB-KW"/>
</dbReference>
<reference evidence="16" key="1">
    <citation type="journal article" date="2018" name="DNA Res.">
        <title>Multiple hybrid de novo genome assembly of finger millet, an orphan allotetraploid crop.</title>
        <authorList>
            <person name="Hatakeyama M."/>
            <person name="Aluri S."/>
            <person name="Balachadran M.T."/>
            <person name="Sivarajan S.R."/>
            <person name="Patrignani A."/>
            <person name="Gruter S."/>
            <person name="Poveda L."/>
            <person name="Shimizu-Inatsugi R."/>
            <person name="Baeten J."/>
            <person name="Francoijs K.J."/>
            <person name="Nataraja K.N."/>
            <person name="Reddy Y.A.N."/>
            <person name="Phadnis S."/>
            <person name="Ravikumar R.L."/>
            <person name="Schlapbach R."/>
            <person name="Sreeman S.M."/>
            <person name="Shimizu K.K."/>
        </authorList>
    </citation>
    <scope>NUCLEOTIDE SEQUENCE</scope>
</reference>
<protein>
    <recommendedName>
        <fullName evidence="5">RBR-type E3 ubiquitin transferase</fullName>
        <ecNumber evidence="5">2.3.2.31</ecNumber>
    </recommendedName>
</protein>
<reference evidence="16" key="2">
    <citation type="submission" date="2021-12" db="EMBL/GenBank/DDBJ databases">
        <title>Resequencing data analysis of finger millet.</title>
        <authorList>
            <person name="Hatakeyama M."/>
            <person name="Aluri S."/>
            <person name="Balachadran M.T."/>
            <person name="Sivarajan S.R."/>
            <person name="Poveda L."/>
            <person name="Shimizu-Inatsugi R."/>
            <person name="Schlapbach R."/>
            <person name="Sreeman S.M."/>
            <person name="Shimizu K.K."/>
        </authorList>
    </citation>
    <scope>NUCLEOTIDE SEQUENCE</scope>
</reference>
<evidence type="ECO:0000313" key="16">
    <source>
        <dbReference type="EMBL" id="GJM98725.1"/>
    </source>
</evidence>
<comment type="catalytic activity">
    <reaction evidence="1">
        <text>[E2 ubiquitin-conjugating enzyme]-S-ubiquitinyl-L-cysteine + [acceptor protein]-L-lysine = [E2 ubiquitin-conjugating enzyme]-L-cysteine + [acceptor protein]-N(6)-ubiquitinyl-L-lysine.</text>
        <dbReference type="EC" id="2.3.2.31"/>
    </reaction>
</comment>